<evidence type="ECO:0000313" key="7">
    <source>
        <dbReference type="Proteomes" id="UP001623592"/>
    </source>
</evidence>
<gene>
    <name evidence="6" type="ORF">ACJDT4_23320</name>
</gene>
<dbReference type="Gene3D" id="3.90.350.10">
    <property type="entry name" value="Transposase Inhibitor Protein From Tn5, Chain A, domain 1"/>
    <property type="match status" value="1"/>
</dbReference>
<dbReference type="InterPro" id="IPR047952">
    <property type="entry name" value="Transpos_IS4"/>
</dbReference>
<dbReference type="InterPro" id="IPR002559">
    <property type="entry name" value="Transposase_11"/>
</dbReference>
<feature type="domain" description="Transposase IS4-like" evidence="5">
    <location>
        <begin position="111"/>
        <end position="348"/>
    </location>
</feature>
<evidence type="ECO:0000259" key="5">
    <source>
        <dbReference type="Pfam" id="PF01609"/>
    </source>
</evidence>
<accession>A0ABW8TLB1</accession>
<dbReference type="EMBL" id="JBJIAA010000040">
    <property type="protein sequence ID" value="MFL0253341.1"/>
    <property type="molecule type" value="Genomic_DNA"/>
</dbReference>
<keyword evidence="4" id="KW-0233">DNA recombination</keyword>
<dbReference type="NCBIfam" id="NF033592">
    <property type="entry name" value="transpos_IS4_1"/>
    <property type="match status" value="1"/>
</dbReference>
<dbReference type="Pfam" id="PF01609">
    <property type="entry name" value="DDE_Tnp_1"/>
    <property type="match status" value="1"/>
</dbReference>
<reference evidence="6 7" key="1">
    <citation type="submission" date="2024-11" db="EMBL/GenBank/DDBJ databases">
        <authorList>
            <person name="Heng Y.C."/>
            <person name="Lim A.C.H."/>
            <person name="Lee J.K.Y."/>
            <person name="Kittelmann S."/>
        </authorList>
    </citation>
    <scope>NUCLEOTIDE SEQUENCE [LARGE SCALE GENOMIC DNA]</scope>
    <source>
        <strain evidence="6 7">WILCCON 0114</strain>
    </source>
</reference>
<dbReference type="SUPFAM" id="SSF53098">
    <property type="entry name" value="Ribonuclease H-like"/>
    <property type="match status" value="1"/>
</dbReference>
<proteinExistence type="inferred from homology"/>
<sequence length="444" mass="52243">MVKKHERIMLVFKEIQTEETKKIGQLKKQAFTRNRKLNFEDLMKYIICRKGLTTAMEIDNYYKNIGKKEDAVTKQAFCKQRLNLNPEVFVHLNKRHVKRVYDDPNYKLYKGYIITAIDGTVLEIPNTEELRQTYGYLNPNKDDVRKMARARASGIYDIENNIMIDAIIEKYRTSERVLAGSNIYNALETLGDDRKIITIFDRGYFSTEMLMFLLECPIKFLFRLQGNTFNKEKNSMQSDDEIVGFKTNGNRLAYISDKYLKQKASMLKEVPLRMVKIKLNTGEYEYLVTNILKEEFNTEEIGVLYSKRWGIETAYDLIKNKLHIENISGKKPIIVEQDFYAQILLFNLIQDLKNDANYIVDENKNKQGKLKYCYKVNMNILVGKFREYIIKMVIEEDAAKQEALQMDMMNEITKNLVPIRPGRSNPHIKYKGRNRYMQNNKPNS</sequence>
<keyword evidence="2" id="KW-0815">Transposition</keyword>
<protein>
    <submittedName>
        <fullName evidence="6">IS4 family transposase</fullName>
    </submittedName>
</protein>
<organism evidence="6 7">
    <name type="scientific">Clostridium neuense</name>
    <dbReference type="NCBI Taxonomy" id="1728934"/>
    <lineage>
        <taxon>Bacteria</taxon>
        <taxon>Bacillati</taxon>
        <taxon>Bacillota</taxon>
        <taxon>Clostridia</taxon>
        <taxon>Eubacteriales</taxon>
        <taxon>Clostridiaceae</taxon>
        <taxon>Clostridium</taxon>
    </lineage>
</organism>
<comment type="similarity">
    <text evidence="1">Belongs to the transposase 11 family.</text>
</comment>
<dbReference type="InterPro" id="IPR012337">
    <property type="entry name" value="RNaseH-like_sf"/>
</dbReference>
<evidence type="ECO:0000256" key="4">
    <source>
        <dbReference type="ARBA" id="ARBA00023172"/>
    </source>
</evidence>
<evidence type="ECO:0000256" key="1">
    <source>
        <dbReference type="ARBA" id="ARBA00010075"/>
    </source>
</evidence>
<keyword evidence="3" id="KW-0238">DNA-binding</keyword>
<dbReference type="PANTHER" id="PTHR33258:SF1">
    <property type="entry name" value="TRANSPOSASE INSL FOR INSERTION SEQUENCE ELEMENT IS186A-RELATED"/>
    <property type="match status" value="1"/>
</dbReference>
<keyword evidence="7" id="KW-1185">Reference proteome</keyword>
<comment type="caution">
    <text evidence="6">The sequence shown here is derived from an EMBL/GenBank/DDBJ whole genome shotgun (WGS) entry which is preliminary data.</text>
</comment>
<evidence type="ECO:0000256" key="2">
    <source>
        <dbReference type="ARBA" id="ARBA00022578"/>
    </source>
</evidence>
<dbReference type="Proteomes" id="UP001623592">
    <property type="component" value="Unassembled WGS sequence"/>
</dbReference>
<dbReference type="PANTHER" id="PTHR33258">
    <property type="entry name" value="TRANSPOSASE INSL FOR INSERTION SEQUENCE ELEMENT IS186A-RELATED"/>
    <property type="match status" value="1"/>
</dbReference>
<evidence type="ECO:0000313" key="6">
    <source>
        <dbReference type="EMBL" id="MFL0253341.1"/>
    </source>
</evidence>
<evidence type="ECO:0000256" key="3">
    <source>
        <dbReference type="ARBA" id="ARBA00023125"/>
    </source>
</evidence>
<dbReference type="RefSeq" id="WP_406790010.1">
    <property type="nucleotide sequence ID" value="NZ_JBJIAA010000040.1"/>
</dbReference>
<name>A0ABW8TLB1_9CLOT</name>